<dbReference type="Proteomes" id="UP001204548">
    <property type="component" value="Unassembled WGS sequence"/>
</dbReference>
<evidence type="ECO:0000313" key="2">
    <source>
        <dbReference type="Proteomes" id="UP001204548"/>
    </source>
</evidence>
<proteinExistence type="predicted"/>
<evidence type="ECO:0000313" key="1">
    <source>
        <dbReference type="EMBL" id="MCS2790737.1"/>
    </source>
</evidence>
<sequence>MSRPIKFSKRYCKVLGSVCTDKHYSVYLFMYIIITYALENNAAFNTLLKNKNKLSAIHFIRMQVDCCLEVYACLLYKDKERFFKYFMDGKPTNKLCIGKQYLTAGYLCGELNKRYSGISEIYKEGCRWIHPNKVIFRYTSPQCDPNKSDMFFIGYKDKHYYEDGEQIKDIYKDMLLVNQILYELLKELAEPYKDVSNSRKLRIGQFFKSKKKMSFKLYE</sequence>
<dbReference type="RefSeq" id="WP_070751491.1">
    <property type="nucleotide sequence ID" value="NZ_CAJTBQ010000044.1"/>
</dbReference>
<gene>
    <name evidence="1" type="ORF">NXW97_01610</name>
</gene>
<dbReference type="AlphaFoldDB" id="A0AAW5NQ66"/>
<reference evidence="1" key="1">
    <citation type="submission" date="2022-08" db="EMBL/GenBank/DDBJ databases">
        <title>Genome Sequencing of Bacteroides fragilis Group Isolates with Nanopore Technology.</title>
        <authorList>
            <person name="Tisza M.J."/>
            <person name="Smith D."/>
            <person name="Dekker J.P."/>
        </authorList>
    </citation>
    <scope>NUCLEOTIDE SEQUENCE</scope>
    <source>
        <strain evidence="1">BFG-351</strain>
    </source>
</reference>
<comment type="caution">
    <text evidence="1">The sequence shown here is derived from an EMBL/GenBank/DDBJ whole genome shotgun (WGS) entry which is preliminary data.</text>
</comment>
<name>A0AAW5NQ66_9BACE</name>
<accession>A0AAW5NQ66</accession>
<protein>
    <submittedName>
        <fullName evidence="1">Uncharacterized protein</fullName>
    </submittedName>
</protein>
<dbReference type="EMBL" id="JANUTS010000001">
    <property type="protein sequence ID" value="MCS2790737.1"/>
    <property type="molecule type" value="Genomic_DNA"/>
</dbReference>
<organism evidence="1 2">
    <name type="scientific">Bacteroides faecis</name>
    <dbReference type="NCBI Taxonomy" id="674529"/>
    <lineage>
        <taxon>Bacteria</taxon>
        <taxon>Pseudomonadati</taxon>
        <taxon>Bacteroidota</taxon>
        <taxon>Bacteroidia</taxon>
        <taxon>Bacteroidales</taxon>
        <taxon>Bacteroidaceae</taxon>
        <taxon>Bacteroides</taxon>
    </lineage>
</organism>